<name>A0A8M1GZ48_URSMA</name>
<organism evidence="1 2">
    <name type="scientific">Ursus maritimus</name>
    <name type="common">Polar bear</name>
    <name type="synonym">Thalarctos maritimus</name>
    <dbReference type="NCBI Taxonomy" id="29073"/>
    <lineage>
        <taxon>Eukaryota</taxon>
        <taxon>Metazoa</taxon>
        <taxon>Chordata</taxon>
        <taxon>Craniata</taxon>
        <taxon>Vertebrata</taxon>
        <taxon>Euteleostomi</taxon>
        <taxon>Mammalia</taxon>
        <taxon>Eutheria</taxon>
        <taxon>Laurasiatheria</taxon>
        <taxon>Carnivora</taxon>
        <taxon>Caniformia</taxon>
        <taxon>Ursidae</taxon>
        <taxon>Ursus</taxon>
    </lineage>
</organism>
<protein>
    <submittedName>
        <fullName evidence="2">Protection of telomeres protein 1-like</fullName>
    </submittedName>
</protein>
<dbReference type="AlphaFoldDB" id="A0A8M1GZ48"/>
<dbReference type="OrthoDB" id="2186770at2759"/>
<sequence>MPLELIKEVNGVPEVELLNELNKVDFSSLQPGCDYSKKYIQGRLSFISSLTYGGNRTAVLKIALQEQENSNSEINTINVLFFGKLAKDCAKVFYEGDTIAVAGFTVLSASSSTSRDGKHCLLLKAFEDFRSTVYVYVKSVRDFSAESMSLLAQLQIFDTSMNLCMRKK</sequence>
<accession>A0A8M1GZ48</accession>
<dbReference type="SUPFAM" id="SSF50249">
    <property type="entry name" value="Nucleic acid-binding proteins"/>
    <property type="match status" value="1"/>
</dbReference>
<dbReference type="InterPro" id="IPR012340">
    <property type="entry name" value="NA-bd_OB-fold"/>
</dbReference>
<proteinExistence type="predicted"/>
<dbReference type="GeneID" id="103676690"/>
<keyword evidence="1" id="KW-1185">Reference proteome</keyword>
<dbReference type="KEGG" id="umr:103676690"/>
<evidence type="ECO:0000313" key="1">
    <source>
        <dbReference type="Proteomes" id="UP000261680"/>
    </source>
</evidence>
<evidence type="ECO:0000313" key="2">
    <source>
        <dbReference type="RefSeq" id="XP_040500480.1"/>
    </source>
</evidence>
<gene>
    <name evidence="2" type="primary">LOC103676690</name>
</gene>
<dbReference type="RefSeq" id="XP_040500480.1">
    <property type="nucleotide sequence ID" value="XM_040644546.1"/>
</dbReference>
<dbReference type="Proteomes" id="UP000261680">
    <property type="component" value="Unplaced"/>
</dbReference>
<reference evidence="2" key="1">
    <citation type="submission" date="2025-08" db="UniProtKB">
        <authorList>
            <consortium name="RefSeq"/>
        </authorList>
    </citation>
    <scope>IDENTIFICATION</scope>
    <source>
        <tissue evidence="2">Whole blood</tissue>
    </source>
</reference>